<sequence length="477" mass="50700">MTYRGKTLAACLLIGTLGAGGCGPTTAGTPTGPDVGKVADLPVTHFESGLKPDAPEPDIPVENATNDQADKIAIATIADVSQFWAETMPKDFGMDFQQVKRLLSYDSNTDTIEMCGRSVQGEINAFFCPPEDAVAWDRGELLPRLMKLYGDVAPIAVLAHEYGHAVQHRLGDKAGIPSDGPEPKTIVLEAQADCFTGAYFRWIVEGKSKYFQVSTAEGLNAALSTMYLVRDAPGKLAGEVGAHGTAFDRTLAFREGFTDGPKKCASYDEQLIRERTTQFRFSKSDRDRGDMPVTEDSVRLVKESLDRVFGGQGAPELRTTGGTCPDGSGTPPTSYCPDENVVTVDLAALAQIGTPIDRGREMAGEASAGKGDFAAYASLASRYTLAVQKAEGKPIDDMEAALRAACLTGAWAKGVQNPEQANGPVIRLSPGDVDEAILEMLQPESLIGSNVSGGQVPSGFLRVEAFGKGYLEGRDAC</sequence>
<comment type="caution">
    <text evidence="7">The sequence shown here is derived from an EMBL/GenBank/DDBJ whole genome shotgun (WGS) entry which is preliminary data.</text>
</comment>
<evidence type="ECO:0000313" key="7">
    <source>
        <dbReference type="EMBL" id="MFO7191871.1"/>
    </source>
</evidence>
<evidence type="ECO:0000256" key="2">
    <source>
        <dbReference type="ARBA" id="ARBA00022692"/>
    </source>
</evidence>
<reference evidence="7 8" key="1">
    <citation type="journal article" date="2021" name="BMC Genomics">
        <title>Genome-resolved metagenome and metatranscriptome analyses of thermophilic composting reveal key bacterial players and their metabolic interactions.</title>
        <authorList>
            <person name="Braga L.P.P."/>
            <person name="Pereira R.V."/>
            <person name="Martins L.F."/>
            <person name="Moura L.M.S."/>
            <person name="Sanchez F.B."/>
            <person name="Patane J.S.L."/>
            <person name="da Silva A.M."/>
            <person name="Setubal J.C."/>
        </authorList>
    </citation>
    <scope>NUCLEOTIDE SEQUENCE [LARGE SCALE GENOMIC DNA]</scope>
    <source>
        <strain evidence="7">ZC4RG45</strain>
    </source>
</reference>
<feature type="signal peptide" evidence="6">
    <location>
        <begin position="1"/>
        <end position="27"/>
    </location>
</feature>
<comment type="subcellular location">
    <subcellularLocation>
        <location evidence="1">Membrane</location>
        <topology evidence="1">Single-pass membrane protein</topology>
    </subcellularLocation>
</comment>
<evidence type="ECO:0000256" key="6">
    <source>
        <dbReference type="SAM" id="SignalP"/>
    </source>
</evidence>
<protein>
    <submittedName>
        <fullName evidence="7">Neutral zinc metallopeptidase</fullName>
    </submittedName>
</protein>
<dbReference type="Proteomes" id="UP000249324">
    <property type="component" value="Unassembled WGS sequence"/>
</dbReference>
<dbReference type="PROSITE" id="PS51257">
    <property type="entry name" value="PROKAR_LIPOPROTEIN"/>
    <property type="match status" value="1"/>
</dbReference>
<dbReference type="GO" id="GO:0016020">
    <property type="term" value="C:membrane"/>
    <property type="evidence" value="ECO:0007669"/>
    <property type="project" value="UniProtKB-SubCell"/>
</dbReference>
<evidence type="ECO:0000256" key="3">
    <source>
        <dbReference type="ARBA" id="ARBA00022989"/>
    </source>
</evidence>
<gene>
    <name evidence="7" type="ORF">DIU77_006465</name>
</gene>
<name>A0ABD6FEZ0_9PSEU</name>
<evidence type="ECO:0000256" key="1">
    <source>
        <dbReference type="ARBA" id="ARBA00004167"/>
    </source>
</evidence>
<dbReference type="SUPFAM" id="SSF55486">
    <property type="entry name" value="Metalloproteases ('zincins'), catalytic domain"/>
    <property type="match status" value="1"/>
</dbReference>
<evidence type="ECO:0000313" key="8">
    <source>
        <dbReference type="Proteomes" id="UP000249324"/>
    </source>
</evidence>
<keyword evidence="2" id="KW-0812">Transmembrane</keyword>
<evidence type="ECO:0000256" key="4">
    <source>
        <dbReference type="ARBA" id="ARBA00023136"/>
    </source>
</evidence>
<dbReference type="AlphaFoldDB" id="A0ABD6FEZ0"/>
<accession>A0ABD6FEZ0</accession>
<evidence type="ECO:0000256" key="5">
    <source>
        <dbReference type="SAM" id="MobiDB-lite"/>
    </source>
</evidence>
<dbReference type="Pfam" id="PF04228">
    <property type="entry name" value="Zn_peptidase"/>
    <property type="match status" value="1"/>
</dbReference>
<proteinExistence type="predicted"/>
<dbReference type="EMBL" id="QGUI02000056">
    <property type="protein sequence ID" value="MFO7191871.1"/>
    <property type="molecule type" value="Genomic_DNA"/>
</dbReference>
<dbReference type="PANTHER" id="PTHR30168:SF0">
    <property type="entry name" value="INNER MEMBRANE PROTEIN"/>
    <property type="match status" value="1"/>
</dbReference>
<keyword evidence="4" id="KW-0472">Membrane</keyword>
<dbReference type="InterPro" id="IPR007343">
    <property type="entry name" value="Uncharacterised_pept_Zn_put"/>
</dbReference>
<feature type="chain" id="PRO_5044805335" evidence="6">
    <location>
        <begin position="28"/>
        <end position="477"/>
    </location>
</feature>
<feature type="region of interest" description="Disordered" evidence="5">
    <location>
        <begin position="311"/>
        <end position="332"/>
    </location>
</feature>
<organism evidence="7 8">
    <name type="scientific">Thermocrispum agreste</name>
    <dbReference type="NCBI Taxonomy" id="37925"/>
    <lineage>
        <taxon>Bacteria</taxon>
        <taxon>Bacillati</taxon>
        <taxon>Actinomycetota</taxon>
        <taxon>Actinomycetes</taxon>
        <taxon>Pseudonocardiales</taxon>
        <taxon>Pseudonocardiaceae</taxon>
        <taxon>Thermocrispum</taxon>
    </lineage>
</organism>
<keyword evidence="6" id="KW-0732">Signal</keyword>
<keyword evidence="3" id="KW-1133">Transmembrane helix</keyword>
<dbReference type="PANTHER" id="PTHR30168">
    <property type="entry name" value="PUTATIVE MEMBRANE PROTEIN YPFJ"/>
    <property type="match status" value="1"/>
</dbReference>